<reference evidence="4 5" key="1">
    <citation type="submission" date="2019-03" db="EMBL/GenBank/DDBJ databases">
        <title>Genomic Encyclopedia of Archaeal and Bacterial Type Strains, Phase II (KMG-II): from individual species to whole genera.</title>
        <authorList>
            <person name="Goeker M."/>
        </authorList>
    </citation>
    <scope>NUCLEOTIDE SEQUENCE [LARGE SCALE GENOMIC DNA]</scope>
    <source>
        <strain evidence="4 5">DSM 15388</strain>
    </source>
</reference>
<keyword evidence="3" id="KW-0732">Signal</keyword>
<feature type="region of interest" description="Disordered" evidence="2">
    <location>
        <begin position="346"/>
        <end position="370"/>
    </location>
</feature>
<organism evidence="4 5">
    <name type="scientific">Reinekea marinisedimentorum</name>
    <dbReference type="NCBI Taxonomy" id="230495"/>
    <lineage>
        <taxon>Bacteria</taxon>
        <taxon>Pseudomonadati</taxon>
        <taxon>Pseudomonadota</taxon>
        <taxon>Gammaproteobacteria</taxon>
        <taxon>Oceanospirillales</taxon>
        <taxon>Saccharospirillaceae</taxon>
        <taxon>Reinekea</taxon>
    </lineage>
</organism>
<dbReference type="RefSeq" id="WP_132700573.1">
    <property type="nucleotide sequence ID" value="NZ_SLZR01000003.1"/>
</dbReference>
<dbReference type="OrthoDB" id="6188445at2"/>
<accession>A0A4R3I8R6</accession>
<evidence type="ECO:0008006" key="6">
    <source>
        <dbReference type="Google" id="ProtNLM"/>
    </source>
</evidence>
<evidence type="ECO:0000313" key="4">
    <source>
        <dbReference type="EMBL" id="TCS42663.1"/>
    </source>
</evidence>
<name>A0A4R3I8R6_9GAMM</name>
<dbReference type="InterPro" id="IPR011250">
    <property type="entry name" value="OMP/PagP_B-barrel"/>
</dbReference>
<dbReference type="EMBL" id="SLZR01000003">
    <property type="protein sequence ID" value="TCS42663.1"/>
    <property type="molecule type" value="Genomic_DNA"/>
</dbReference>
<feature type="coiled-coil region" evidence="1">
    <location>
        <begin position="370"/>
        <end position="397"/>
    </location>
</feature>
<dbReference type="Proteomes" id="UP000295793">
    <property type="component" value="Unassembled WGS sequence"/>
</dbReference>
<keyword evidence="5" id="KW-1185">Reference proteome</keyword>
<gene>
    <name evidence="4" type="ORF">BCF53_103331</name>
</gene>
<evidence type="ECO:0000256" key="1">
    <source>
        <dbReference type="SAM" id="Coils"/>
    </source>
</evidence>
<dbReference type="AlphaFoldDB" id="A0A4R3I8R6"/>
<evidence type="ECO:0000256" key="3">
    <source>
        <dbReference type="SAM" id="SignalP"/>
    </source>
</evidence>
<comment type="caution">
    <text evidence="4">The sequence shown here is derived from an EMBL/GenBank/DDBJ whole genome shotgun (WGS) entry which is preliminary data.</text>
</comment>
<evidence type="ECO:0000313" key="5">
    <source>
        <dbReference type="Proteomes" id="UP000295793"/>
    </source>
</evidence>
<sequence length="585" mass="65253">MLQLRKFNKALLSAFLFLPVTVLGAQGAVDIGISTTTQSEGLGLASHYQIIGAEGLGFDFGYEYLDEIEYEALDASISHEMRQLEAGMIYQVGDQGIRMQFKGSTVMSLTEVDYEGSEVIARYQTGYQLGVGLSAPIYSNFRAFVEAGYQGWINAEVPFHLRWRYGIRMMFGQSPAEKERALRLAEQAEAAEQARILRENPPTTINAGVPKYIPGHMSESLPPIVAFSELCKCFPAGPYTLQLGEFSNMQQAIRGLEYRGLRQFFNSYAYQREPLAVFLSQTEENGPVGLYIGEIETLDKLAYWQHELKKNALNARMRKVINGGDRQSNASVKLVDVEVEQQPLYSEEEIRRMNSLPDDSTKSAAESADSDQLIAEKEAYQQELQAMQAAQNQVNESGAMSIGITYQMGPMSQSSLESLLSGREFKSVLSSSGHQKAPERLNLVWDEGKQEAWLSFTGFASEQHADEWQAWLESAGYVAEPVSKAFVPMGDVYHFQLAEPLQEFSVEIDRSESVSAILSRMRSAEVLWFHAFQRINDQPVLTSLNWSNADERYHLIVINVASAAEQADIWGDLTAVGLLPSLAEP</sequence>
<feature type="signal peptide" evidence="3">
    <location>
        <begin position="1"/>
        <end position="24"/>
    </location>
</feature>
<keyword evidence="1" id="KW-0175">Coiled coil</keyword>
<proteinExistence type="predicted"/>
<dbReference type="SUPFAM" id="SSF56925">
    <property type="entry name" value="OMPA-like"/>
    <property type="match status" value="1"/>
</dbReference>
<feature type="chain" id="PRO_5020933966" description="SPOR domain-containing protein" evidence="3">
    <location>
        <begin position="25"/>
        <end position="585"/>
    </location>
</feature>
<protein>
    <recommendedName>
        <fullName evidence="6">SPOR domain-containing protein</fullName>
    </recommendedName>
</protein>
<evidence type="ECO:0000256" key="2">
    <source>
        <dbReference type="SAM" id="MobiDB-lite"/>
    </source>
</evidence>